<comment type="caution">
    <text evidence="1">The sequence shown here is derived from an EMBL/GenBank/DDBJ whole genome shotgun (WGS) entry which is preliminary data.</text>
</comment>
<name>A0A918GAW8_9PSEU</name>
<organism evidence="1 2">
    <name type="scientific">Actinokineospora fastidiosa</name>
    <dbReference type="NCBI Taxonomy" id="1816"/>
    <lineage>
        <taxon>Bacteria</taxon>
        <taxon>Bacillati</taxon>
        <taxon>Actinomycetota</taxon>
        <taxon>Actinomycetes</taxon>
        <taxon>Pseudonocardiales</taxon>
        <taxon>Pseudonocardiaceae</taxon>
        <taxon>Actinokineospora</taxon>
    </lineage>
</organism>
<proteinExistence type="predicted"/>
<dbReference type="EMBL" id="BMRB01000002">
    <property type="protein sequence ID" value="GGS27811.1"/>
    <property type="molecule type" value="Genomic_DNA"/>
</dbReference>
<dbReference type="AlphaFoldDB" id="A0A918GAW8"/>
<sequence>MRPITSTRARGAGAGWSAAGTAVGTATAQAYGRPGDAVFTGPPRRTGGRAAAAAISATVRRCRTSSAIPAARSDVHAADAWT</sequence>
<keyword evidence="2" id="KW-1185">Reference proteome</keyword>
<evidence type="ECO:0000313" key="1">
    <source>
        <dbReference type="EMBL" id="GGS27811.1"/>
    </source>
</evidence>
<evidence type="ECO:0000313" key="2">
    <source>
        <dbReference type="Proteomes" id="UP000660680"/>
    </source>
</evidence>
<reference evidence="1" key="2">
    <citation type="submission" date="2020-09" db="EMBL/GenBank/DDBJ databases">
        <authorList>
            <person name="Sun Q."/>
            <person name="Ohkuma M."/>
        </authorList>
    </citation>
    <scope>NUCLEOTIDE SEQUENCE</scope>
    <source>
        <strain evidence="1">JCM 3276</strain>
    </source>
</reference>
<dbReference type="Proteomes" id="UP000660680">
    <property type="component" value="Unassembled WGS sequence"/>
</dbReference>
<gene>
    <name evidence="1" type="ORF">GCM10010171_20750</name>
</gene>
<protein>
    <submittedName>
        <fullName evidence="1">Uncharacterized protein</fullName>
    </submittedName>
</protein>
<reference evidence="1" key="1">
    <citation type="journal article" date="2014" name="Int. J. Syst. Evol. Microbiol.">
        <title>Complete genome sequence of Corynebacterium casei LMG S-19264T (=DSM 44701T), isolated from a smear-ripened cheese.</title>
        <authorList>
            <consortium name="US DOE Joint Genome Institute (JGI-PGF)"/>
            <person name="Walter F."/>
            <person name="Albersmeier A."/>
            <person name="Kalinowski J."/>
            <person name="Ruckert C."/>
        </authorList>
    </citation>
    <scope>NUCLEOTIDE SEQUENCE</scope>
    <source>
        <strain evidence="1">JCM 3276</strain>
    </source>
</reference>
<accession>A0A918GAW8</accession>